<dbReference type="Pfam" id="PF13977">
    <property type="entry name" value="TetR_C_6"/>
    <property type="match status" value="1"/>
</dbReference>
<evidence type="ECO:0000256" key="2">
    <source>
        <dbReference type="ARBA" id="ARBA00023015"/>
    </source>
</evidence>
<dbReference type="GO" id="GO:0000976">
    <property type="term" value="F:transcription cis-regulatory region binding"/>
    <property type="evidence" value="ECO:0007669"/>
    <property type="project" value="TreeGrafter"/>
</dbReference>
<name>A0A238YQH2_9ACTN</name>
<dbReference type="SUPFAM" id="SSF46689">
    <property type="entry name" value="Homeodomain-like"/>
    <property type="match status" value="1"/>
</dbReference>
<evidence type="ECO:0000256" key="5">
    <source>
        <dbReference type="PROSITE-ProRule" id="PRU00335"/>
    </source>
</evidence>
<dbReference type="PRINTS" id="PR00455">
    <property type="entry name" value="HTHTETR"/>
</dbReference>
<evidence type="ECO:0000256" key="4">
    <source>
        <dbReference type="ARBA" id="ARBA00023163"/>
    </source>
</evidence>
<evidence type="ECO:0000313" key="8">
    <source>
        <dbReference type="Proteomes" id="UP000198420"/>
    </source>
</evidence>
<dbReference type="SUPFAM" id="SSF48498">
    <property type="entry name" value="Tetracyclin repressor-like, C-terminal domain"/>
    <property type="match status" value="1"/>
</dbReference>
<dbReference type="EMBL" id="FZNP01000006">
    <property type="protein sequence ID" value="SNR72843.1"/>
    <property type="molecule type" value="Genomic_DNA"/>
</dbReference>
<dbReference type="OrthoDB" id="5242390at2"/>
<dbReference type="GO" id="GO:0003700">
    <property type="term" value="F:DNA-binding transcription factor activity"/>
    <property type="evidence" value="ECO:0007669"/>
    <property type="project" value="TreeGrafter"/>
</dbReference>
<dbReference type="Pfam" id="PF00440">
    <property type="entry name" value="TetR_N"/>
    <property type="match status" value="1"/>
</dbReference>
<reference evidence="8" key="1">
    <citation type="submission" date="2017-06" db="EMBL/GenBank/DDBJ databases">
        <authorList>
            <person name="Varghese N."/>
            <person name="Submissions S."/>
        </authorList>
    </citation>
    <scope>NUCLEOTIDE SEQUENCE [LARGE SCALE GENOMIC DNA]</scope>
    <source>
        <strain evidence="8">DSM 44485</strain>
    </source>
</reference>
<dbReference type="RefSeq" id="WP_089312723.1">
    <property type="nucleotide sequence ID" value="NZ_FZNP01000006.1"/>
</dbReference>
<gene>
    <name evidence="7" type="ORF">SAMN06265355_106113</name>
</gene>
<evidence type="ECO:0000256" key="3">
    <source>
        <dbReference type="ARBA" id="ARBA00023125"/>
    </source>
</evidence>
<dbReference type="InterPro" id="IPR001647">
    <property type="entry name" value="HTH_TetR"/>
</dbReference>
<evidence type="ECO:0000256" key="1">
    <source>
        <dbReference type="ARBA" id="ARBA00022491"/>
    </source>
</evidence>
<dbReference type="PROSITE" id="PS50977">
    <property type="entry name" value="HTH_TETR_2"/>
    <property type="match status" value="1"/>
</dbReference>
<protein>
    <submittedName>
        <fullName evidence="7">Transcriptional regulator, TetR family</fullName>
    </submittedName>
</protein>
<dbReference type="InterPro" id="IPR050109">
    <property type="entry name" value="HTH-type_TetR-like_transc_reg"/>
</dbReference>
<keyword evidence="1" id="KW-0678">Repressor</keyword>
<dbReference type="InterPro" id="IPR039538">
    <property type="entry name" value="BetI_C"/>
</dbReference>
<evidence type="ECO:0000259" key="6">
    <source>
        <dbReference type="PROSITE" id="PS50977"/>
    </source>
</evidence>
<dbReference type="Proteomes" id="UP000198420">
    <property type="component" value="Unassembled WGS sequence"/>
</dbReference>
<dbReference type="InterPro" id="IPR036271">
    <property type="entry name" value="Tet_transcr_reg_TetR-rel_C_sf"/>
</dbReference>
<evidence type="ECO:0000313" key="7">
    <source>
        <dbReference type="EMBL" id="SNR72843.1"/>
    </source>
</evidence>
<keyword evidence="8" id="KW-1185">Reference proteome</keyword>
<dbReference type="InterPro" id="IPR023772">
    <property type="entry name" value="DNA-bd_HTH_TetR-type_CS"/>
</dbReference>
<keyword evidence="2" id="KW-0805">Transcription regulation</keyword>
<proteinExistence type="predicted"/>
<dbReference type="Gene3D" id="1.10.357.10">
    <property type="entry name" value="Tetracycline Repressor, domain 2"/>
    <property type="match status" value="1"/>
</dbReference>
<dbReference type="PANTHER" id="PTHR30055:SF229">
    <property type="entry name" value="HTH-TYPE TRANSCRIPTIONAL REPRESSOR RV1474C"/>
    <property type="match status" value="1"/>
</dbReference>
<keyword evidence="3 5" id="KW-0238">DNA-binding</keyword>
<dbReference type="PROSITE" id="PS01081">
    <property type="entry name" value="HTH_TETR_1"/>
    <property type="match status" value="1"/>
</dbReference>
<dbReference type="InterPro" id="IPR009057">
    <property type="entry name" value="Homeodomain-like_sf"/>
</dbReference>
<dbReference type="PANTHER" id="PTHR30055">
    <property type="entry name" value="HTH-TYPE TRANSCRIPTIONAL REGULATOR RUTR"/>
    <property type="match status" value="1"/>
</dbReference>
<sequence>MPRVSEEHLERRRRQILEAARACFIRRGIHATSMQDIFAEAGLSAGAVYRYFRSKNEIIEANIATVVGDLRTFFTALADSDPLLPVDEVVERLASHIVALSGENGPLRLAPQAWALAMHDPEIAAYVADNVTDLRATWTLYIRRLVDAGLLPADTDVEAAGKTLFALFPGFLIQRLLLRDFDPADMRRGLKALTRESMLTLTA</sequence>
<accession>A0A238YQH2</accession>
<organism evidence="7 8">
    <name type="scientific">Actinomadura mexicana</name>
    <dbReference type="NCBI Taxonomy" id="134959"/>
    <lineage>
        <taxon>Bacteria</taxon>
        <taxon>Bacillati</taxon>
        <taxon>Actinomycetota</taxon>
        <taxon>Actinomycetes</taxon>
        <taxon>Streptosporangiales</taxon>
        <taxon>Thermomonosporaceae</taxon>
        <taxon>Actinomadura</taxon>
    </lineage>
</organism>
<feature type="DNA-binding region" description="H-T-H motif" evidence="5">
    <location>
        <begin position="33"/>
        <end position="52"/>
    </location>
</feature>
<dbReference type="AlphaFoldDB" id="A0A238YQH2"/>
<feature type="domain" description="HTH tetR-type" evidence="6">
    <location>
        <begin position="10"/>
        <end position="70"/>
    </location>
</feature>
<keyword evidence="4" id="KW-0804">Transcription</keyword>